<accession>K2I345</accession>
<evidence type="ECO:0000256" key="2">
    <source>
        <dbReference type="ARBA" id="ARBA00022475"/>
    </source>
</evidence>
<feature type="coiled-coil region" evidence="6">
    <location>
        <begin position="174"/>
        <end position="237"/>
    </location>
</feature>
<dbReference type="InterPro" id="IPR050445">
    <property type="entry name" value="Bact_polysacc_biosynth/exp"/>
</dbReference>
<gene>
    <name evidence="9" type="ORF">OCGS_2642</name>
</gene>
<dbReference type="eggNOG" id="COG3206">
    <property type="taxonomic scope" value="Bacteria"/>
</dbReference>
<comment type="subcellular location">
    <subcellularLocation>
        <location evidence="1">Cell membrane</location>
        <topology evidence="1">Multi-pass membrane protein</topology>
    </subcellularLocation>
</comment>
<dbReference type="PANTHER" id="PTHR32309:SF31">
    <property type="entry name" value="CAPSULAR EXOPOLYSACCHARIDE FAMILY"/>
    <property type="match status" value="1"/>
</dbReference>
<name>K2I345_9RHOB</name>
<evidence type="ECO:0000256" key="7">
    <source>
        <dbReference type="SAM" id="Phobius"/>
    </source>
</evidence>
<evidence type="ECO:0000313" key="10">
    <source>
        <dbReference type="Proteomes" id="UP000006765"/>
    </source>
</evidence>
<dbReference type="STRING" id="1231392.OCGS_2642"/>
<dbReference type="Proteomes" id="UP000006765">
    <property type="component" value="Unassembled WGS sequence"/>
</dbReference>
<evidence type="ECO:0000256" key="3">
    <source>
        <dbReference type="ARBA" id="ARBA00022692"/>
    </source>
</evidence>
<proteinExistence type="predicted"/>
<evidence type="ECO:0000256" key="6">
    <source>
        <dbReference type="SAM" id="Coils"/>
    </source>
</evidence>
<dbReference type="AlphaFoldDB" id="K2I345"/>
<dbReference type="OrthoDB" id="8114194at2"/>
<evidence type="ECO:0000256" key="1">
    <source>
        <dbReference type="ARBA" id="ARBA00004651"/>
    </source>
</evidence>
<dbReference type="EMBL" id="AMGO01000067">
    <property type="protein sequence ID" value="EKE43305.1"/>
    <property type="molecule type" value="Genomic_DNA"/>
</dbReference>
<keyword evidence="10" id="KW-1185">Reference proteome</keyword>
<keyword evidence="6" id="KW-0175">Coiled coil</keyword>
<sequence>MIPDIRFYLSLFFRRIHYFLLLVVLGGAIGIAFALILPPRYVAQARLVVESEQIPDDLAASTVRTEATEQLQIIQQRILTRNNLLEMANRLGIYRTPAARAGRTLRPDEMVSDLRNRIRINTTGGRRGQADATLVNVSFTAERADLAASVANEVVTLILRENVAMRTGVSGQTLEFFEQEVQRLDEELARRGAQIAAFQESNREALPDSLDFRRSQMASAQERLLQIQRDEAALKDRRENLTALYEATGRIGSISDDALSAEARELRRLREQYATSAAVLSPQNPRMKVMQAQIDTLERIVTEQAAEASAVSGLRGADGMPLSPYDIQLADLDSQLDFLAERRAQIEAEMEKLQATIDATPKNAISLQTLQRDYANIRTQYDQAVANKARAETGDMIEALSKGQRITVIEQATAPEEPNSPNRPKLVAAGFGGGMLAGLALIALLELTNRSVRRPVDIVSGLDIAPLATLSFIRTRREILRRRALIAAAFGVVAIGIPAGLWAVNAYVMPLDIVVEKVMRQLPAGLAIPGIGRSA</sequence>
<comment type="caution">
    <text evidence="9">The sequence shown here is derived from an EMBL/GenBank/DDBJ whole genome shotgun (WGS) entry which is preliminary data.</text>
</comment>
<dbReference type="GO" id="GO:0005886">
    <property type="term" value="C:plasma membrane"/>
    <property type="evidence" value="ECO:0007669"/>
    <property type="project" value="UniProtKB-SubCell"/>
</dbReference>
<dbReference type="Pfam" id="PF02706">
    <property type="entry name" value="Wzz"/>
    <property type="match status" value="1"/>
</dbReference>
<protein>
    <submittedName>
        <fullName evidence="9">Lipopolysaccharide biosynthesis</fullName>
    </submittedName>
</protein>
<keyword evidence="3 7" id="KW-0812">Transmembrane</keyword>
<feature type="coiled-coil region" evidence="6">
    <location>
        <begin position="287"/>
        <end position="387"/>
    </location>
</feature>
<feature type="domain" description="Polysaccharide chain length determinant N-terminal" evidence="8">
    <location>
        <begin position="4"/>
        <end position="86"/>
    </location>
</feature>
<keyword evidence="5 7" id="KW-0472">Membrane</keyword>
<dbReference type="RefSeq" id="WP_007427794.1">
    <property type="nucleotide sequence ID" value="NZ_AMGO01000067.1"/>
</dbReference>
<organism evidence="9 10">
    <name type="scientific">Oceaniovalibus guishaninsula JLT2003</name>
    <dbReference type="NCBI Taxonomy" id="1231392"/>
    <lineage>
        <taxon>Bacteria</taxon>
        <taxon>Pseudomonadati</taxon>
        <taxon>Pseudomonadota</taxon>
        <taxon>Alphaproteobacteria</taxon>
        <taxon>Rhodobacterales</taxon>
        <taxon>Roseobacteraceae</taxon>
        <taxon>Oceaniovalibus</taxon>
    </lineage>
</organism>
<feature type="transmembrane region" description="Helical" evidence="7">
    <location>
        <begin position="484"/>
        <end position="504"/>
    </location>
</feature>
<evidence type="ECO:0000256" key="4">
    <source>
        <dbReference type="ARBA" id="ARBA00022989"/>
    </source>
</evidence>
<feature type="transmembrane region" description="Helical" evidence="7">
    <location>
        <begin position="426"/>
        <end position="445"/>
    </location>
</feature>
<reference evidence="9 10" key="1">
    <citation type="journal article" date="2012" name="J. Bacteriol.">
        <title>Draft Genome Sequence of Oceaniovalibus guishaninsula JLT2003T.</title>
        <authorList>
            <person name="Tang K."/>
            <person name="Liu K."/>
            <person name="Jiao N."/>
        </authorList>
    </citation>
    <scope>NUCLEOTIDE SEQUENCE [LARGE SCALE GENOMIC DNA]</scope>
    <source>
        <strain evidence="9 10">JLT2003</strain>
    </source>
</reference>
<evidence type="ECO:0000259" key="8">
    <source>
        <dbReference type="Pfam" id="PF02706"/>
    </source>
</evidence>
<evidence type="ECO:0000313" key="9">
    <source>
        <dbReference type="EMBL" id="EKE43305.1"/>
    </source>
</evidence>
<keyword evidence="2" id="KW-1003">Cell membrane</keyword>
<dbReference type="PATRIC" id="fig|1231392.3.peg.2659"/>
<keyword evidence="4 7" id="KW-1133">Transmembrane helix</keyword>
<dbReference type="InterPro" id="IPR003856">
    <property type="entry name" value="LPS_length_determ_N"/>
</dbReference>
<feature type="transmembrane region" description="Helical" evidence="7">
    <location>
        <begin position="16"/>
        <end position="37"/>
    </location>
</feature>
<evidence type="ECO:0000256" key="5">
    <source>
        <dbReference type="ARBA" id="ARBA00023136"/>
    </source>
</evidence>
<dbReference type="PANTHER" id="PTHR32309">
    <property type="entry name" value="TYROSINE-PROTEIN KINASE"/>
    <property type="match status" value="1"/>
</dbReference>